<keyword evidence="2" id="KW-1185">Reference proteome</keyword>
<evidence type="ECO:0000313" key="2">
    <source>
        <dbReference type="Proteomes" id="UP000005380"/>
    </source>
</evidence>
<sequence>MENKKDPVLCGPSFKSLHINNNTPISINGNNSFAILWARCFNIAKQGLLLGYEYNDVFRAVALVAHCERQTLHLLDAHMIALESMRYAAREVRA</sequence>
<dbReference type="HOGENOM" id="CLU_2385190_0_0_6"/>
<accession>W0DZI7</accession>
<proteinExistence type="predicted"/>
<dbReference type="KEGG" id="tao:THIAE_05800"/>
<gene>
    <name evidence="1" type="ORF">THIAE_05800</name>
</gene>
<reference evidence="1 2" key="1">
    <citation type="submission" date="2013-12" db="EMBL/GenBank/DDBJ databases">
        <authorList>
            <consortium name="DOE Joint Genome Institute"/>
            <person name="Kappler U."/>
            <person name="Huntemann M."/>
            <person name="Han J."/>
            <person name="Chen A."/>
            <person name="Kyrpides N."/>
            <person name="Mavromatis K."/>
            <person name="Markowitz V."/>
            <person name="Palaniappan K."/>
            <person name="Ivanova N."/>
            <person name="Schaumberg A."/>
            <person name="Pati A."/>
            <person name="Liolios K."/>
            <person name="Nordberg H.P."/>
            <person name="Cantor M.N."/>
            <person name="Hua S.X."/>
            <person name="Woyke T."/>
        </authorList>
    </citation>
    <scope>NUCLEOTIDE SEQUENCE [LARGE SCALE GENOMIC DNA]</scope>
    <source>
        <strain evidence="2">AL2</strain>
    </source>
</reference>
<organism evidence="1 2">
    <name type="scientific">Thiomicrospira aerophila AL3</name>
    <dbReference type="NCBI Taxonomy" id="717772"/>
    <lineage>
        <taxon>Bacteria</taxon>
        <taxon>Pseudomonadati</taxon>
        <taxon>Pseudomonadota</taxon>
        <taxon>Gammaproteobacteria</taxon>
        <taxon>Thiotrichales</taxon>
        <taxon>Piscirickettsiaceae</taxon>
        <taxon>Thiomicrospira</taxon>
    </lineage>
</organism>
<dbReference type="AlphaFoldDB" id="W0DZI7"/>
<name>W0DZI7_9GAMM</name>
<dbReference type="EMBL" id="CP007030">
    <property type="protein sequence ID" value="AHF02261.1"/>
    <property type="molecule type" value="Genomic_DNA"/>
</dbReference>
<dbReference type="RefSeq" id="WP_006460446.1">
    <property type="nucleotide sequence ID" value="NZ_CP007030.1"/>
</dbReference>
<dbReference type="STRING" id="717772.THIAE_05800"/>
<dbReference type="InParanoid" id="W0DZI7"/>
<protein>
    <submittedName>
        <fullName evidence="1">Uncharacterized protein</fullName>
    </submittedName>
</protein>
<dbReference type="Proteomes" id="UP000005380">
    <property type="component" value="Chromosome"/>
</dbReference>
<evidence type="ECO:0000313" key="1">
    <source>
        <dbReference type="EMBL" id="AHF02261.1"/>
    </source>
</evidence>